<accession>A0A4Y2QTP8</accession>
<dbReference type="EMBL" id="BGPR01014751">
    <property type="protein sequence ID" value="GBN66539.1"/>
    <property type="molecule type" value="Genomic_DNA"/>
</dbReference>
<evidence type="ECO:0000313" key="3">
    <source>
        <dbReference type="Proteomes" id="UP000499080"/>
    </source>
</evidence>
<gene>
    <name evidence="2" type="ORF">AVEN_91411_1</name>
</gene>
<evidence type="ECO:0000256" key="1">
    <source>
        <dbReference type="SAM" id="MobiDB-lite"/>
    </source>
</evidence>
<keyword evidence="3" id="KW-1185">Reference proteome</keyword>
<dbReference type="Proteomes" id="UP000499080">
    <property type="component" value="Unassembled WGS sequence"/>
</dbReference>
<comment type="caution">
    <text evidence="2">The sequence shown here is derived from an EMBL/GenBank/DDBJ whole genome shotgun (WGS) entry which is preliminary data.</text>
</comment>
<dbReference type="AlphaFoldDB" id="A0A4Y2QTP8"/>
<feature type="region of interest" description="Disordered" evidence="1">
    <location>
        <begin position="41"/>
        <end position="82"/>
    </location>
</feature>
<evidence type="ECO:0000313" key="2">
    <source>
        <dbReference type="EMBL" id="GBN66539.1"/>
    </source>
</evidence>
<reference evidence="2 3" key="1">
    <citation type="journal article" date="2019" name="Sci. Rep.">
        <title>Orb-weaving spider Araneus ventricosus genome elucidates the spidroin gene catalogue.</title>
        <authorList>
            <person name="Kono N."/>
            <person name="Nakamura H."/>
            <person name="Ohtoshi R."/>
            <person name="Moran D.A.P."/>
            <person name="Shinohara A."/>
            <person name="Yoshida Y."/>
            <person name="Fujiwara M."/>
            <person name="Mori M."/>
            <person name="Tomita M."/>
            <person name="Arakawa K."/>
        </authorList>
    </citation>
    <scope>NUCLEOTIDE SEQUENCE [LARGE SCALE GENOMIC DNA]</scope>
</reference>
<protein>
    <submittedName>
        <fullName evidence="2">Uncharacterized protein</fullName>
    </submittedName>
</protein>
<proteinExistence type="predicted"/>
<sequence>MIIKEIPLSGSLLEHLPYVIHHRLAILLDTRETDVLKLELDKPKKKPSSRASLGKTLPAIRGTDVDPQRSPLKQLSREQGMY</sequence>
<organism evidence="2 3">
    <name type="scientific">Araneus ventricosus</name>
    <name type="common">Orbweaver spider</name>
    <name type="synonym">Epeira ventricosa</name>
    <dbReference type="NCBI Taxonomy" id="182803"/>
    <lineage>
        <taxon>Eukaryota</taxon>
        <taxon>Metazoa</taxon>
        <taxon>Ecdysozoa</taxon>
        <taxon>Arthropoda</taxon>
        <taxon>Chelicerata</taxon>
        <taxon>Arachnida</taxon>
        <taxon>Araneae</taxon>
        <taxon>Araneomorphae</taxon>
        <taxon>Entelegynae</taxon>
        <taxon>Araneoidea</taxon>
        <taxon>Araneidae</taxon>
        <taxon>Araneus</taxon>
    </lineage>
</organism>
<name>A0A4Y2QTP8_ARAVE</name>